<name>A0AAF0DJ55_9EURO</name>
<accession>A0AAF0DJ55</accession>
<dbReference type="EMBL" id="CP120629">
    <property type="protein sequence ID" value="WEW59754.1"/>
    <property type="molecule type" value="Genomic_DNA"/>
</dbReference>
<proteinExistence type="predicted"/>
<protein>
    <submittedName>
        <fullName evidence="1">Uncharacterized protein</fullName>
    </submittedName>
</protein>
<evidence type="ECO:0000313" key="2">
    <source>
        <dbReference type="Proteomes" id="UP001219355"/>
    </source>
</evidence>
<dbReference type="AlphaFoldDB" id="A0AAF0DJ55"/>
<gene>
    <name evidence="1" type="ORF">PRK78_005234</name>
</gene>
<sequence length="123" mass="13177">MATQIPAHSTHRKPAFTAQSVQFVRASQKKEDTAQAAVDAPKTAEKPADETIVIDDEEEVVVDQEVQEEVNEGGDSSISVETVAVDDKMGNNYFFFTSITIVSSAGFSAVLGDNTLPLTSQPC</sequence>
<keyword evidence="2" id="KW-1185">Reference proteome</keyword>
<organism evidence="1 2">
    <name type="scientific">Emydomyces testavorans</name>
    <dbReference type="NCBI Taxonomy" id="2070801"/>
    <lineage>
        <taxon>Eukaryota</taxon>
        <taxon>Fungi</taxon>
        <taxon>Dikarya</taxon>
        <taxon>Ascomycota</taxon>
        <taxon>Pezizomycotina</taxon>
        <taxon>Eurotiomycetes</taxon>
        <taxon>Eurotiomycetidae</taxon>
        <taxon>Onygenales</taxon>
        <taxon>Nannizziopsiaceae</taxon>
        <taxon>Emydomyces</taxon>
    </lineage>
</organism>
<reference evidence="1" key="1">
    <citation type="submission" date="2023-03" db="EMBL/GenBank/DDBJ databases">
        <title>Emydomyces testavorans Genome Sequence.</title>
        <authorList>
            <person name="Hoyer L."/>
        </authorList>
    </citation>
    <scope>NUCLEOTIDE SEQUENCE</scope>
    <source>
        <strain evidence="1">16-2883</strain>
    </source>
</reference>
<evidence type="ECO:0000313" key="1">
    <source>
        <dbReference type="EMBL" id="WEW59754.1"/>
    </source>
</evidence>
<dbReference type="Proteomes" id="UP001219355">
    <property type="component" value="Chromosome 3"/>
</dbReference>